<sequence length="67" mass="8015">MVPEELNKSLMTSSRRLFLNLWHKVKKKVTSVRKWSNSKIISCEGCIYDVFYLSRHVKWLLLKNLMS</sequence>
<evidence type="ECO:0000313" key="2">
    <source>
        <dbReference type="Proteomes" id="UP000050525"/>
    </source>
</evidence>
<keyword evidence="2" id="KW-1185">Reference proteome</keyword>
<dbReference type="AlphaFoldDB" id="A0A151NFH9"/>
<accession>A0A151NFH9</accession>
<reference evidence="1 2" key="1">
    <citation type="journal article" date="2012" name="Genome Biol.">
        <title>Sequencing three crocodilian genomes to illuminate the evolution of archosaurs and amniotes.</title>
        <authorList>
            <person name="St John J.A."/>
            <person name="Braun E.L."/>
            <person name="Isberg S.R."/>
            <person name="Miles L.G."/>
            <person name="Chong A.Y."/>
            <person name="Gongora J."/>
            <person name="Dalzell P."/>
            <person name="Moran C."/>
            <person name="Bed'hom B."/>
            <person name="Abzhanov A."/>
            <person name="Burgess S.C."/>
            <person name="Cooksey A.M."/>
            <person name="Castoe T.A."/>
            <person name="Crawford N.G."/>
            <person name="Densmore L.D."/>
            <person name="Drew J.C."/>
            <person name="Edwards S.V."/>
            <person name="Faircloth B.C."/>
            <person name="Fujita M.K."/>
            <person name="Greenwold M.J."/>
            <person name="Hoffmann F.G."/>
            <person name="Howard J.M."/>
            <person name="Iguchi T."/>
            <person name="Janes D.E."/>
            <person name="Khan S.Y."/>
            <person name="Kohno S."/>
            <person name="de Koning A.J."/>
            <person name="Lance S.L."/>
            <person name="McCarthy F.M."/>
            <person name="McCormack J.E."/>
            <person name="Merchant M.E."/>
            <person name="Peterson D.G."/>
            <person name="Pollock D.D."/>
            <person name="Pourmand N."/>
            <person name="Raney B.J."/>
            <person name="Roessler K.A."/>
            <person name="Sanford J.R."/>
            <person name="Sawyer R.H."/>
            <person name="Schmidt C.J."/>
            <person name="Triplett E.W."/>
            <person name="Tuberville T.D."/>
            <person name="Venegas-Anaya M."/>
            <person name="Howard J.T."/>
            <person name="Jarvis E.D."/>
            <person name="Guillette L.J.Jr."/>
            <person name="Glenn T.C."/>
            <person name="Green R.E."/>
            <person name="Ray D.A."/>
        </authorList>
    </citation>
    <scope>NUCLEOTIDE SEQUENCE [LARGE SCALE GENOMIC DNA]</scope>
    <source>
        <strain evidence="1">KSC_2009_1</strain>
    </source>
</reference>
<evidence type="ECO:0000313" key="1">
    <source>
        <dbReference type="EMBL" id="KYO35409.1"/>
    </source>
</evidence>
<protein>
    <submittedName>
        <fullName evidence="1">Uncharacterized protein</fullName>
    </submittedName>
</protein>
<proteinExistence type="predicted"/>
<dbReference type="Proteomes" id="UP000050525">
    <property type="component" value="Unassembled WGS sequence"/>
</dbReference>
<dbReference type="EMBL" id="AKHW03003201">
    <property type="protein sequence ID" value="KYO35409.1"/>
    <property type="molecule type" value="Genomic_DNA"/>
</dbReference>
<organism evidence="1 2">
    <name type="scientific">Alligator mississippiensis</name>
    <name type="common">American alligator</name>
    <dbReference type="NCBI Taxonomy" id="8496"/>
    <lineage>
        <taxon>Eukaryota</taxon>
        <taxon>Metazoa</taxon>
        <taxon>Chordata</taxon>
        <taxon>Craniata</taxon>
        <taxon>Vertebrata</taxon>
        <taxon>Euteleostomi</taxon>
        <taxon>Archelosauria</taxon>
        <taxon>Archosauria</taxon>
        <taxon>Crocodylia</taxon>
        <taxon>Alligatoridae</taxon>
        <taxon>Alligatorinae</taxon>
        <taxon>Alligator</taxon>
    </lineage>
</organism>
<gene>
    <name evidence="1" type="ORF">Y1Q_0007989</name>
</gene>
<comment type="caution">
    <text evidence="1">The sequence shown here is derived from an EMBL/GenBank/DDBJ whole genome shotgun (WGS) entry which is preliminary data.</text>
</comment>
<name>A0A151NFH9_ALLMI</name>